<keyword evidence="2" id="KW-0813">Transport</keyword>
<keyword evidence="3" id="KW-1003">Cell membrane</keyword>
<evidence type="ECO:0000256" key="2">
    <source>
        <dbReference type="ARBA" id="ARBA00022448"/>
    </source>
</evidence>
<dbReference type="InterPro" id="IPR027417">
    <property type="entry name" value="P-loop_NTPase"/>
</dbReference>
<evidence type="ECO:0000259" key="10">
    <source>
        <dbReference type="PROSITE" id="PS50893"/>
    </source>
</evidence>
<comment type="subcellular location">
    <subcellularLocation>
        <location evidence="1">Cell membrane</location>
        <topology evidence="1">Multi-pass membrane protein</topology>
    </subcellularLocation>
</comment>
<keyword evidence="8 9" id="KW-0472">Membrane</keyword>
<keyword evidence="5" id="KW-0547">Nucleotide-binding</keyword>
<evidence type="ECO:0000256" key="4">
    <source>
        <dbReference type="ARBA" id="ARBA00022692"/>
    </source>
</evidence>
<dbReference type="GO" id="GO:0140359">
    <property type="term" value="F:ABC-type transporter activity"/>
    <property type="evidence" value="ECO:0007669"/>
    <property type="project" value="InterPro"/>
</dbReference>
<evidence type="ECO:0000256" key="3">
    <source>
        <dbReference type="ARBA" id="ARBA00022475"/>
    </source>
</evidence>
<feature type="transmembrane region" description="Helical" evidence="9">
    <location>
        <begin position="155"/>
        <end position="178"/>
    </location>
</feature>
<dbReference type="PANTHER" id="PTHR24221:SF654">
    <property type="entry name" value="ATP-BINDING CASSETTE SUB-FAMILY B MEMBER 6"/>
    <property type="match status" value="1"/>
</dbReference>
<evidence type="ECO:0000313" key="13">
    <source>
        <dbReference type="Proteomes" id="UP000003494"/>
    </source>
</evidence>
<evidence type="ECO:0000256" key="1">
    <source>
        <dbReference type="ARBA" id="ARBA00004651"/>
    </source>
</evidence>
<feature type="domain" description="ABC transporter" evidence="10">
    <location>
        <begin position="359"/>
        <end position="592"/>
    </location>
</feature>
<dbReference type="Proteomes" id="UP000003494">
    <property type="component" value="Unassembled WGS sequence"/>
</dbReference>
<dbReference type="GO" id="GO:0005524">
    <property type="term" value="F:ATP binding"/>
    <property type="evidence" value="ECO:0007669"/>
    <property type="project" value="UniProtKB-KW"/>
</dbReference>
<gene>
    <name evidence="12" type="ORF">GCWU000342_01401</name>
</gene>
<keyword evidence="7 9" id="KW-1133">Transmembrane helix</keyword>
<keyword evidence="6 12" id="KW-0067">ATP-binding</keyword>
<dbReference type="InterPro" id="IPR011527">
    <property type="entry name" value="ABC1_TM_dom"/>
</dbReference>
<evidence type="ECO:0000256" key="7">
    <source>
        <dbReference type="ARBA" id="ARBA00022989"/>
    </source>
</evidence>
<dbReference type="PROSITE" id="PS50893">
    <property type="entry name" value="ABC_TRANSPORTER_2"/>
    <property type="match status" value="1"/>
</dbReference>
<dbReference type="GO" id="GO:0005886">
    <property type="term" value="C:plasma membrane"/>
    <property type="evidence" value="ECO:0007669"/>
    <property type="project" value="UniProtKB-SubCell"/>
</dbReference>
<proteinExistence type="predicted"/>
<keyword evidence="4 9" id="KW-0812">Transmembrane</keyword>
<dbReference type="AlphaFoldDB" id="C4GBU8"/>
<dbReference type="InterPro" id="IPR039421">
    <property type="entry name" value="Type_1_exporter"/>
</dbReference>
<dbReference type="SMART" id="SM00382">
    <property type="entry name" value="AAA"/>
    <property type="match status" value="1"/>
</dbReference>
<dbReference type="STRING" id="626523.GCWU000342_01401"/>
<feature type="transmembrane region" description="Helical" evidence="9">
    <location>
        <begin position="78"/>
        <end position="98"/>
    </location>
</feature>
<feature type="transmembrane region" description="Helical" evidence="9">
    <location>
        <begin position="43"/>
        <end position="63"/>
    </location>
</feature>
<dbReference type="Pfam" id="PF00005">
    <property type="entry name" value="ABC_tran"/>
    <property type="match status" value="1"/>
</dbReference>
<dbReference type="Gene3D" id="1.20.1560.10">
    <property type="entry name" value="ABC transporter type 1, transmembrane domain"/>
    <property type="match status" value="1"/>
</dbReference>
<dbReference type="HOGENOM" id="CLU_000604_84_3_9"/>
<dbReference type="InterPro" id="IPR003439">
    <property type="entry name" value="ABC_transporter-like_ATP-bd"/>
</dbReference>
<reference evidence="12" key="1">
    <citation type="submission" date="2009-04" db="EMBL/GenBank/DDBJ databases">
        <authorList>
            <person name="Weinstock G."/>
            <person name="Sodergren E."/>
            <person name="Clifton S."/>
            <person name="Fulton L."/>
            <person name="Fulton B."/>
            <person name="Courtney L."/>
            <person name="Fronick C."/>
            <person name="Harrison M."/>
            <person name="Strong C."/>
            <person name="Farmer C."/>
            <person name="Delahaunty K."/>
            <person name="Markovic C."/>
            <person name="Hall O."/>
            <person name="Minx P."/>
            <person name="Tomlinson C."/>
            <person name="Mitreva M."/>
            <person name="Nelson J."/>
            <person name="Hou S."/>
            <person name="Wollam A."/>
            <person name="Pepin K.H."/>
            <person name="Johnson M."/>
            <person name="Bhonagiri V."/>
            <person name="Nash W.E."/>
            <person name="Warren W."/>
            <person name="Chinwalla A."/>
            <person name="Mardis E.R."/>
            <person name="Wilson R.K."/>
        </authorList>
    </citation>
    <scope>NUCLEOTIDE SEQUENCE [LARGE SCALE GENOMIC DNA]</scope>
    <source>
        <strain evidence="12">DSM 14600</strain>
    </source>
</reference>
<evidence type="ECO:0000256" key="6">
    <source>
        <dbReference type="ARBA" id="ARBA00022840"/>
    </source>
</evidence>
<dbReference type="eggNOG" id="COG1132">
    <property type="taxonomic scope" value="Bacteria"/>
</dbReference>
<dbReference type="Gene3D" id="3.40.50.300">
    <property type="entry name" value="P-loop containing nucleotide triphosphate hydrolases"/>
    <property type="match status" value="1"/>
</dbReference>
<comment type="caution">
    <text evidence="12">The sequence shown here is derived from an EMBL/GenBank/DDBJ whole genome shotgun (WGS) entry which is preliminary data.</text>
</comment>
<dbReference type="PROSITE" id="PS00211">
    <property type="entry name" value="ABC_TRANSPORTER_1"/>
    <property type="match status" value="1"/>
</dbReference>
<dbReference type="PROSITE" id="PS50929">
    <property type="entry name" value="ABC_TM1F"/>
    <property type="match status" value="1"/>
</dbReference>
<organism evidence="12 13">
    <name type="scientific">Shuttleworthella satelles DSM 14600</name>
    <dbReference type="NCBI Taxonomy" id="626523"/>
    <lineage>
        <taxon>Bacteria</taxon>
        <taxon>Bacillati</taxon>
        <taxon>Bacillota</taxon>
        <taxon>Clostridia</taxon>
        <taxon>Lachnospirales</taxon>
        <taxon>Lachnospiraceae</taxon>
        <taxon>Shuttleworthella</taxon>
    </lineage>
</organism>
<dbReference type="PANTHER" id="PTHR24221">
    <property type="entry name" value="ATP-BINDING CASSETTE SUB-FAMILY B"/>
    <property type="match status" value="1"/>
</dbReference>
<dbReference type="CDD" id="cd07346">
    <property type="entry name" value="ABC_6TM_exporters"/>
    <property type="match status" value="1"/>
</dbReference>
<dbReference type="InterPro" id="IPR036640">
    <property type="entry name" value="ABC1_TM_sf"/>
</dbReference>
<evidence type="ECO:0000256" key="5">
    <source>
        <dbReference type="ARBA" id="ARBA00022741"/>
    </source>
</evidence>
<protein>
    <submittedName>
        <fullName evidence="12">ABC transporter, ATP-binding protein</fullName>
    </submittedName>
</protein>
<dbReference type="EMBL" id="ACIP02000002">
    <property type="protein sequence ID" value="EEP28591.1"/>
    <property type="molecule type" value="Genomic_DNA"/>
</dbReference>
<dbReference type="InterPro" id="IPR003593">
    <property type="entry name" value="AAA+_ATPase"/>
</dbReference>
<dbReference type="SUPFAM" id="SSF90123">
    <property type="entry name" value="ABC transporter transmembrane region"/>
    <property type="match status" value="1"/>
</dbReference>
<accession>C4GBU8</accession>
<evidence type="ECO:0000256" key="9">
    <source>
        <dbReference type="SAM" id="Phobius"/>
    </source>
</evidence>
<dbReference type="SUPFAM" id="SSF52540">
    <property type="entry name" value="P-loop containing nucleoside triphosphate hydrolases"/>
    <property type="match status" value="1"/>
</dbReference>
<dbReference type="Pfam" id="PF00664">
    <property type="entry name" value="ABC_membrane"/>
    <property type="match status" value="1"/>
</dbReference>
<keyword evidence="13" id="KW-1185">Reference proteome</keyword>
<dbReference type="GO" id="GO:0016887">
    <property type="term" value="F:ATP hydrolysis activity"/>
    <property type="evidence" value="ECO:0007669"/>
    <property type="project" value="InterPro"/>
</dbReference>
<evidence type="ECO:0000313" key="12">
    <source>
        <dbReference type="EMBL" id="EEP28591.1"/>
    </source>
</evidence>
<feature type="transmembrane region" description="Helical" evidence="9">
    <location>
        <begin position="184"/>
        <end position="203"/>
    </location>
</feature>
<sequence length="607" mass="66837">MTLADSRRGFFGKEKELMDTEKKKQKGIFDYIFQFAGDYRSSYIKSVVFAVIGVVCSIVPYILMGDMVKKLLEGEREFKVYLTEGLAMALFWILRVTFHTVSTKISHRTTFKLIGNVRITLVDKLSRLPLGTVQGMASGTLKNIICERTDSMEPVLAHVVPEFTANLCAPLMLFIYILTIDWRMALLSLATLPIAAIAMAWMFKDSDKRFQKTQETTKKLNDTAVEYIGGIEVIKAFGKAESSYQRFADAARENANSFIDWMMACIVPFSLGMVITPATLLSVLPIGAIFTIQGSLSLSNYIMIVVLSCGLIAPLITVMSYNDDITKATSIFGEIDAILELPELKRPQVSRNLPQNHGIQLRGVRFGYGEKEVLHGIDLDIGAGSVTALVGPSGSGKSTLARLIASMWDVKEGSVLVGGADIRDMSIADYSAQIAYVSQDSFLFDASVRENIRMGRPSATDMEVEEITKKSGCYEFIMGLEKGFDTIVGGSGAHLSGGERQRISIARAMMKNAPILILDEATAYTDPENEAVIQRSVSELSRGKTLIVIAHRLSTVIDSDQIVVIRDGNIEARGRHTELLDSCPLYRNMWEAHVYAKDADEEGGAIA</sequence>
<feature type="transmembrane region" description="Helical" evidence="9">
    <location>
        <begin position="298"/>
        <end position="321"/>
    </location>
</feature>
<feature type="domain" description="ABC transmembrane type-1" evidence="11">
    <location>
        <begin position="46"/>
        <end position="327"/>
    </location>
</feature>
<evidence type="ECO:0000256" key="8">
    <source>
        <dbReference type="ARBA" id="ARBA00023136"/>
    </source>
</evidence>
<dbReference type="InterPro" id="IPR017871">
    <property type="entry name" value="ABC_transporter-like_CS"/>
</dbReference>
<evidence type="ECO:0000259" key="11">
    <source>
        <dbReference type="PROSITE" id="PS50929"/>
    </source>
</evidence>
<name>C4GBU8_9FIRM</name>
<feature type="transmembrane region" description="Helical" evidence="9">
    <location>
        <begin position="261"/>
        <end position="292"/>
    </location>
</feature>
<dbReference type="FunFam" id="3.40.50.300:FF:000221">
    <property type="entry name" value="Multidrug ABC transporter ATP-binding protein"/>
    <property type="match status" value="1"/>
</dbReference>